<name>A0ABC9E7A3_9POAL</name>
<reference evidence="3" key="1">
    <citation type="submission" date="2024-06" db="EMBL/GenBank/DDBJ databases">
        <authorList>
            <person name="Ryan C."/>
        </authorList>
    </citation>
    <scope>NUCLEOTIDE SEQUENCE [LARGE SCALE GENOMIC DNA]</scope>
</reference>
<evidence type="ECO:0000313" key="2">
    <source>
        <dbReference type="EMBL" id="CAL5053348.1"/>
    </source>
</evidence>
<feature type="transmembrane region" description="Helical" evidence="1">
    <location>
        <begin position="46"/>
        <end position="65"/>
    </location>
</feature>
<accession>A0ABC9E7A3</accession>
<reference evidence="2 3" key="2">
    <citation type="submission" date="2024-10" db="EMBL/GenBank/DDBJ databases">
        <authorList>
            <person name="Ryan C."/>
        </authorList>
    </citation>
    <scope>NUCLEOTIDE SEQUENCE [LARGE SCALE GENOMIC DNA]</scope>
</reference>
<dbReference type="EMBL" id="OZ075146">
    <property type="protein sequence ID" value="CAL5053348.1"/>
    <property type="molecule type" value="Genomic_DNA"/>
</dbReference>
<keyword evidence="1" id="KW-1133">Transmembrane helix</keyword>
<sequence>MSFMSKATSDPPVDLEKGVTGLKAAATEEEGQFAVVNPRLATCIRATLDVIVVAYSLFLIGVTAWMVKVSDNWWDPWPAVLIFSAIMLWAFWMTPKVKDGFVQKYAMKRTPPSDNDVTTKLLPSKE</sequence>
<dbReference type="AlphaFoldDB" id="A0ABC9E7A3"/>
<gene>
    <name evidence="2" type="ORF">URODEC1_LOCUS93200</name>
</gene>
<organism evidence="2 3">
    <name type="scientific">Urochloa decumbens</name>
    <dbReference type="NCBI Taxonomy" id="240449"/>
    <lineage>
        <taxon>Eukaryota</taxon>
        <taxon>Viridiplantae</taxon>
        <taxon>Streptophyta</taxon>
        <taxon>Embryophyta</taxon>
        <taxon>Tracheophyta</taxon>
        <taxon>Spermatophyta</taxon>
        <taxon>Magnoliopsida</taxon>
        <taxon>Liliopsida</taxon>
        <taxon>Poales</taxon>
        <taxon>Poaceae</taxon>
        <taxon>PACMAD clade</taxon>
        <taxon>Panicoideae</taxon>
        <taxon>Panicodae</taxon>
        <taxon>Paniceae</taxon>
        <taxon>Melinidinae</taxon>
        <taxon>Urochloa</taxon>
    </lineage>
</organism>
<dbReference type="Proteomes" id="UP001497457">
    <property type="component" value="Chromosome 36b"/>
</dbReference>
<protein>
    <submittedName>
        <fullName evidence="2">Uncharacterized protein</fullName>
    </submittedName>
</protein>
<proteinExistence type="predicted"/>
<keyword evidence="1" id="KW-0472">Membrane</keyword>
<keyword evidence="1" id="KW-0812">Transmembrane</keyword>
<keyword evidence="3" id="KW-1185">Reference proteome</keyword>
<evidence type="ECO:0000313" key="3">
    <source>
        <dbReference type="Proteomes" id="UP001497457"/>
    </source>
</evidence>
<feature type="transmembrane region" description="Helical" evidence="1">
    <location>
        <begin position="77"/>
        <end position="94"/>
    </location>
</feature>
<evidence type="ECO:0000256" key="1">
    <source>
        <dbReference type="SAM" id="Phobius"/>
    </source>
</evidence>